<dbReference type="Pfam" id="PF00533">
    <property type="entry name" value="BRCT"/>
    <property type="match status" value="1"/>
</dbReference>
<accession>A0A558E0M8</accession>
<feature type="domain" description="BRCT" evidence="1">
    <location>
        <begin position="210"/>
        <end position="262"/>
    </location>
</feature>
<proteinExistence type="predicted"/>
<protein>
    <recommendedName>
        <fullName evidence="1">BRCT domain-containing protein</fullName>
    </recommendedName>
</protein>
<dbReference type="Proteomes" id="UP000316649">
    <property type="component" value="Unassembled WGS sequence"/>
</dbReference>
<reference evidence="2 3" key="1">
    <citation type="submission" date="2019-07" db="EMBL/GenBank/DDBJ databases">
        <title>The pathways for chlorine oxyanion respiration interact through the shared metabolite chlorate.</title>
        <authorList>
            <person name="Barnum T.P."/>
            <person name="Cheng Y."/>
            <person name="Hill K.A."/>
            <person name="Lucas L.N."/>
            <person name="Carlson H.K."/>
            <person name="Coates J.D."/>
        </authorList>
    </citation>
    <scope>NUCLEOTIDE SEQUENCE [LARGE SCALE GENOMIC DNA]</scope>
    <source>
        <strain evidence="2 3">BK-1</strain>
    </source>
</reference>
<dbReference type="Gene3D" id="3.40.50.10190">
    <property type="entry name" value="BRCT domain"/>
    <property type="match status" value="1"/>
</dbReference>
<dbReference type="InterPro" id="IPR036420">
    <property type="entry name" value="BRCT_dom_sf"/>
</dbReference>
<name>A0A558E0M8_9GAMM</name>
<comment type="caution">
    <text evidence="2">The sequence shown here is derived from an EMBL/GenBank/DDBJ whole genome shotgun (WGS) entry which is preliminary data.</text>
</comment>
<dbReference type="InterPro" id="IPR001357">
    <property type="entry name" value="BRCT_dom"/>
</dbReference>
<dbReference type="CDD" id="cd17748">
    <property type="entry name" value="BRCT_DNA_ligase_like"/>
    <property type="match status" value="1"/>
</dbReference>
<dbReference type="SUPFAM" id="SSF52113">
    <property type="entry name" value="BRCT domain"/>
    <property type="match status" value="1"/>
</dbReference>
<organism evidence="2 3">
    <name type="scientific">Sedimenticola selenatireducens</name>
    <dbReference type="NCBI Taxonomy" id="191960"/>
    <lineage>
        <taxon>Bacteria</taxon>
        <taxon>Pseudomonadati</taxon>
        <taxon>Pseudomonadota</taxon>
        <taxon>Gammaproteobacteria</taxon>
        <taxon>Chromatiales</taxon>
        <taxon>Sedimenticolaceae</taxon>
        <taxon>Sedimenticola</taxon>
    </lineage>
</organism>
<keyword evidence="3" id="KW-1185">Reference proteome</keyword>
<dbReference type="RefSeq" id="WP_144358806.1">
    <property type="nucleotide sequence ID" value="NZ_VMNH01000009.1"/>
</dbReference>
<sequence>MVDDHGQPLNRRYNYTQNFRKALQDLFGICEGILADKHITTGEAIFLDTWLRNNRILERDPDYRDLFELTSDILADGIVTADELDDLQGLIETFLEYRSDSDFANEKEAMQRLLGLLKGVSADQELNEVEILVLAGWLDQAEPWTNNPIGAGVRAGVGRILADGVITSEEKDILLQLLYETTGFAPDMGISDGLTIGVFNDKIDHIEFIDRSFCFTGRFTYGARSECQKATLNQGASIHKTVTKKTNYLVIGELSSRDWTNSSYGTKIQKAIGYRDGGVPIVILHERVWINSLC</sequence>
<dbReference type="OrthoDB" id="5451971at2"/>
<evidence type="ECO:0000313" key="2">
    <source>
        <dbReference type="EMBL" id="TVO75233.1"/>
    </source>
</evidence>
<dbReference type="AlphaFoldDB" id="A0A558E0M8"/>
<gene>
    <name evidence="2" type="ORF">FHP88_09500</name>
</gene>
<evidence type="ECO:0000313" key="3">
    <source>
        <dbReference type="Proteomes" id="UP000316649"/>
    </source>
</evidence>
<dbReference type="EMBL" id="VMNH01000009">
    <property type="protein sequence ID" value="TVO75233.1"/>
    <property type="molecule type" value="Genomic_DNA"/>
</dbReference>
<evidence type="ECO:0000259" key="1">
    <source>
        <dbReference type="Pfam" id="PF00533"/>
    </source>
</evidence>